<evidence type="ECO:0000313" key="3">
    <source>
        <dbReference type="Proteomes" id="UP000666240"/>
    </source>
</evidence>
<dbReference type="RefSeq" id="WP_209335865.1">
    <property type="nucleotide sequence ID" value="NZ_JAGIYY010000004.1"/>
</dbReference>
<dbReference type="EMBL" id="JAGIYY010000004">
    <property type="protein sequence ID" value="MBP0439841.1"/>
    <property type="molecule type" value="Genomic_DNA"/>
</dbReference>
<dbReference type="Pfam" id="PF21834">
    <property type="entry name" value="DUF6894"/>
    <property type="match status" value="1"/>
</dbReference>
<proteinExistence type="predicted"/>
<evidence type="ECO:0000313" key="2">
    <source>
        <dbReference type="EMBL" id="MBP0439841.1"/>
    </source>
</evidence>
<organism evidence="2 3">
    <name type="scientific">Tianweitania sediminis</name>
    <dbReference type="NCBI Taxonomy" id="1502156"/>
    <lineage>
        <taxon>Bacteria</taxon>
        <taxon>Pseudomonadati</taxon>
        <taxon>Pseudomonadota</taxon>
        <taxon>Alphaproteobacteria</taxon>
        <taxon>Hyphomicrobiales</taxon>
        <taxon>Phyllobacteriaceae</taxon>
        <taxon>Tianweitania</taxon>
    </lineage>
</organism>
<reference evidence="2" key="1">
    <citation type="submission" date="2021-03" db="EMBL/GenBank/DDBJ databases">
        <title>Genome sequencing and assembly of Tianweitania sediminis.</title>
        <authorList>
            <person name="Chhetri G."/>
        </authorList>
    </citation>
    <scope>NUCLEOTIDE SEQUENCE</scope>
    <source>
        <strain evidence="2">Z8</strain>
    </source>
</reference>
<keyword evidence="3" id="KW-1185">Reference proteome</keyword>
<evidence type="ECO:0000259" key="1">
    <source>
        <dbReference type="Pfam" id="PF21834"/>
    </source>
</evidence>
<name>A0A8J7RJZ0_9HYPH</name>
<gene>
    <name evidence="2" type="ORF">J5Y06_14370</name>
</gene>
<sequence length="84" mass="9530">MPRYFFHIDDGFHLPDEEGLELGNLEAAQAEATRAAGGMLQDHDPFTKSSSWQMVVTDDKDQLLFTLRFNMDRPAGPVLYKSLK</sequence>
<protein>
    <recommendedName>
        <fullName evidence="1">DUF6894 domain-containing protein</fullName>
    </recommendedName>
</protein>
<comment type="caution">
    <text evidence="2">The sequence shown here is derived from an EMBL/GenBank/DDBJ whole genome shotgun (WGS) entry which is preliminary data.</text>
</comment>
<feature type="domain" description="DUF6894" evidence="1">
    <location>
        <begin position="3"/>
        <end position="69"/>
    </location>
</feature>
<dbReference type="InterPro" id="IPR054189">
    <property type="entry name" value="DUF6894"/>
</dbReference>
<accession>A0A8J7RJZ0</accession>
<dbReference type="Proteomes" id="UP000666240">
    <property type="component" value="Unassembled WGS sequence"/>
</dbReference>
<dbReference type="AlphaFoldDB" id="A0A8J7RJZ0"/>